<keyword evidence="3" id="KW-1185">Reference proteome</keyword>
<protein>
    <submittedName>
        <fullName evidence="2">Glucokinase</fullName>
    </submittedName>
</protein>
<dbReference type="PANTHER" id="PTHR18964:SF173">
    <property type="entry name" value="GLUCOKINASE"/>
    <property type="match status" value="1"/>
</dbReference>
<feature type="region of interest" description="Disordered" evidence="1">
    <location>
        <begin position="1"/>
        <end position="21"/>
    </location>
</feature>
<accession>A0A917PL26</accession>
<dbReference type="Pfam" id="PF00480">
    <property type="entry name" value="ROK"/>
    <property type="match status" value="1"/>
</dbReference>
<dbReference type="SUPFAM" id="SSF53067">
    <property type="entry name" value="Actin-like ATPase domain"/>
    <property type="match status" value="1"/>
</dbReference>
<evidence type="ECO:0000256" key="1">
    <source>
        <dbReference type="SAM" id="MobiDB-lite"/>
    </source>
</evidence>
<dbReference type="InterPro" id="IPR043129">
    <property type="entry name" value="ATPase_NBD"/>
</dbReference>
<dbReference type="EMBL" id="BMOE01000011">
    <property type="protein sequence ID" value="GGJ83561.1"/>
    <property type="molecule type" value="Genomic_DNA"/>
</dbReference>
<reference evidence="2" key="2">
    <citation type="submission" date="2020-09" db="EMBL/GenBank/DDBJ databases">
        <authorList>
            <person name="Sun Q."/>
            <person name="Ohkuma M."/>
        </authorList>
    </citation>
    <scope>NUCLEOTIDE SEQUENCE</scope>
    <source>
        <strain evidence="2">JCM 14371</strain>
    </source>
</reference>
<comment type="caution">
    <text evidence="2">The sequence shown here is derived from an EMBL/GenBank/DDBJ whole genome shotgun (WGS) entry which is preliminary data.</text>
</comment>
<organism evidence="2 3">
    <name type="scientific">Deinococcus aquiradiocola</name>
    <dbReference type="NCBI Taxonomy" id="393059"/>
    <lineage>
        <taxon>Bacteria</taxon>
        <taxon>Thermotogati</taxon>
        <taxon>Deinococcota</taxon>
        <taxon>Deinococci</taxon>
        <taxon>Deinococcales</taxon>
        <taxon>Deinococcaceae</taxon>
        <taxon>Deinococcus</taxon>
    </lineage>
</organism>
<dbReference type="InterPro" id="IPR049874">
    <property type="entry name" value="ROK_cs"/>
</dbReference>
<sequence length="328" mass="33366">MTQQETQQQQQDSTSTPLGSIGAGSIGAGSIGAGSIGVDVGGTKIAVGVLIGEELREFHTHPTPDTGWRGVLDAVAALVRPLMEKYEGVRTVGLGIPGPISQDRARVLFAPNIYGFNDVPVVEGLQERLGLTVSMENDAKVAALAEATLGAARGSSSVYITVSTGIGSGIVLNGRLWRGFHGIAGELGHVVSVPGGPVSGAGQSGTLEAVASGTAIARDASFALNRDVSTAEAFALAQKGDRIALRVVRGAMTRIGLAVADLQKVLDPEVFVIGGGVAGVGEFFFDHVQAAADEAAEGFARPQIRPALLGSQAGVIGAALSARIELTP</sequence>
<dbReference type="InterPro" id="IPR000600">
    <property type="entry name" value="ROK"/>
</dbReference>
<proteinExistence type="predicted"/>
<evidence type="ECO:0000313" key="2">
    <source>
        <dbReference type="EMBL" id="GGJ83561.1"/>
    </source>
</evidence>
<dbReference type="Proteomes" id="UP000635726">
    <property type="component" value="Unassembled WGS sequence"/>
</dbReference>
<dbReference type="Gene3D" id="3.30.420.40">
    <property type="match status" value="2"/>
</dbReference>
<feature type="compositionally biased region" description="Low complexity" evidence="1">
    <location>
        <begin position="1"/>
        <end position="20"/>
    </location>
</feature>
<name>A0A917PL26_9DEIO</name>
<evidence type="ECO:0000313" key="3">
    <source>
        <dbReference type="Proteomes" id="UP000635726"/>
    </source>
</evidence>
<dbReference type="PROSITE" id="PS01125">
    <property type="entry name" value="ROK"/>
    <property type="match status" value="1"/>
</dbReference>
<dbReference type="AlphaFoldDB" id="A0A917PL26"/>
<gene>
    <name evidence="2" type="ORF">GCM10008939_29240</name>
</gene>
<dbReference type="PANTHER" id="PTHR18964">
    <property type="entry name" value="ROK (REPRESSOR, ORF, KINASE) FAMILY"/>
    <property type="match status" value="1"/>
</dbReference>
<reference evidence="2" key="1">
    <citation type="journal article" date="2014" name="Int. J. Syst. Evol. Microbiol.">
        <title>Complete genome sequence of Corynebacterium casei LMG S-19264T (=DSM 44701T), isolated from a smear-ripened cheese.</title>
        <authorList>
            <consortium name="US DOE Joint Genome Institute (JGI-PGF)"/>
            <person name="Walter F."/>
            <person name="Albersmeier A."/>
            <person name="Kalinowski J."/>
            <person name="Ruckert C."/>
        </authorList>
    </citation>
    <scope>NUCLEOTIDE SEQUENCE</scope>
    <source>
        <strain evidence="2">JCM 14371</strain>
    </source>
</reference>